<keyword evidence="8" id="KW-1185">Reference proteome</keyword>
<evidence type="ECO:0000256" key="4">
    <source>
        <dbReference type="ARBA" id="ARBA00023136"/>
    </source>
</evidence>
<proteinExistence type="predicted"/>
<feature type="domain" description="ABC-2 type transporter transmembrane" evidence="6">
    <location>
        <begin position="29"/>
        <end position="464"/>
    </location>
</feature>
<evidence type="ECO:0000256" key="5">
    <source>
        <dbReference type="SAM" id="Phobius"/>
    </source>
</evidence>
<dbReference type="Pfam" id="PF12698">
    <property type="entry name" value="ABC2_membrane_3"/>
    <property type="match status" value="1"/>
</dbReference>
<feature type="transmembrane region" description="Helical" evidence="5">
    <location>
        <begin position="292"/>
        <end position="316"/>
    </location>
</feature>
<dbReference type="Proteomes" id="UP001497382">
    <property type="component" value="Unassembled WGS sequence"/>
</dbReference>
<evidence type="ECO:0000256" key="3">
    <source>
        <dbReference type="ARBA" id="ARBA00022989"/>
    </source>
</evidence>
<dbReference type="AlphaFoldDB" id="A0AAV2AFJ7"/>
<sequence>MAESTGLRQFFILLYKGLLLRKRHYIVTFFEIIVPILIASIPCIIKSEAPSTMDAPPENPHWINQTIYAAFDPFTTMSNSFYNDKNLDFLYAPANDLTSPFMNDSIAMFKSKTNFQGQLTPKGFKTEEEMVNYYIHQKGDDFDYLTIGTVLNNFQDRFPKSLVYKIRYGGGHIGPKFSTDMKYRVNGPHTDNEYRDSYFLAWQSAVEEMFIQKKATEHGKVTELKNFKIWMRTFPYPQRSDTKLIVKLGNNAPLVLNYAYLIFVMNMVRRIIEEKANRSKELLKMMGMTNFTYWASIFANYFVCGFITIFFIAILYKIPMKNGAVFVNSMDFLLLIIVLVLFMVNLILFCMALSVFFNQATFGVTALLLIYVPSVSLLAANFFYEEESQTKYFLLPGAYKVAICLIPQGALLTAFSVISAYEAGGEGVQWNNLTEFLIAPNMNMLRILLIMLLSCLIYIAIIWYFDAVWPWQPGVP</sequence>
<keyword evidence="2 5" id="KW-0812">Transmembrane</keyword>
<evidence type="ECO:0000313" key="8">
    <source>
        <dbReference type="Proteomes" id="UP001497382"/>
    </source>
</evidence>
<gene>
    <name evidence="7" type="ORF">LARSCL_LOCUS11832</name>
</gene>
<dbReference type="EMBL" id="CAXIEN010000150">
    <property type="protein sequence ID" value="CAL1281884.1"/>
    <property type="molecule type" value="Genomic_DNA"/>
</dbReference>
<dbReference type="GO" id="GO:0005319">
    <property type="term" value="F:lipid transporter activity"/>
    <property type="evidence" value="ECO:0007669"/>
    <property type="project" value="TreeGrafter"/>
</dbReference>
<feature type="transmembrane region" description="Helical" evidence="5">
    <location>
        <begin position="362"/>
        <end position="384"/>
    </location>
</feature>
<dbReference type="InterPro" id="IPR013525">
    <property type="entry name" value="ABC2_TM"/>
</dbReference>
<feature type="transmembrane region" description="Helical" evidence="5">
    <location>
        <begin position="254"/>
        <end position="272"/>
    </location>
</feature>
<dbReference type="PANTHER" id="PTHR19229:SF250">
    <property type="entry name" value="ABC TRANSPORTER DOMAIN-CONTAINING PROTEIN-RELATED"/>
    <property type="match status" value="1"/>
</dbReference>
<comment type="caution">
    <text evidence="7">The sequence shown here is derived from an EMBL/GenBank/DDBJ whole genome shotgun (WGS) entry which is preliminary data.</text>
</comment>
<dbReference type="GO" id="GO:0016020">
    <property type="term" value="C:membrane"/>
    <property type="evidence" value="ECO:0007669"/>
    <property type="project" value="UniProtKB-SubCell"/>
</dbReference>
<dbReference type="PANTHER" id="PTHR19229">
    <property type="entry name" value="ATP-BINDING CASSETTE TRANSPORTER SUBFAMILY A ABCA"/>
    <property type="match status" value="1"/>
</dbReference>
<reference evidence="7 8" key="1">
    <citation type="submission" date="2024-04" db="EMBL/GenBank/DDBJ databases">
        <authorList>
            <person name="Rising A."/>
            <person name="Reimegard J."/>
            <person name="Sonavane S."/>
            <person name="Akerstrom W."/>
            <person name="Nylinder S."/>
            <person name="Hedman E."/>
            <person name="Kallberg Y."/>
        </authorList>
    </citation>
    <scope>NUCLEOTIDE SEQUENCE [LARGE SCALE GENOMIC DNA]</scope>
</reference>
<evidence type="ECO:0000256" key="1">
    <source>
        <dbReference type="ARBA" id="ARBA00004141"/>
    </source>
</evidence>
<organism evidence="7 8">
    <name type="scientific">Larinioides sclopetarius</name>
    <dbReference type="NCBI Taxonomy" id="280406"/>
    <lineage>
        <taxon>Eukaryota</taxon>
        <taxon>Metazoa</taxon>
        <taxon>Ecdysozoa</taxon>
        <taxon>Arthropoda</taxon>
        <taxon>Chelicerata</taxon>
        <taxon>Arachnida</taxon>
        <taxon>Araneae</taxon>
        <taxon>Araneomorphae</taxon>
        <taxon>Entelegynae</taxon>
        <taxon>Araneoidea</taxon>
        <taxon>Araneidae</taxon>
        <taxon>Larinioides</taxon>
    </lineage>
</organism>
<feature type="transmembrane region" description="Helical" evidence="5">
    <location>
        <begin position="332"/>
        <end position="356"/>
    </location>
</feature>
<accession>A0AAV2AFJ7</accession>
<dbReference type="GO" id="GO:0140359">
    <property type="term" value="F:ABC-type transporter activity"/>
    <property type="evidence" value="ECO:0007669"/>
    <property type="project" value="InterPro"/>
</dbReference>
<comment type="subcellular location">
    <subcellularLocation>
        <location evidence="1">Membrane</location>
        <topology evidence="1">Multi-pass membrane protein</topology>
    </subcellularLocation>
</comment>
<evidence type="ECO:0000256" key="2">
    <source>
        <dbReference type="ARBA" id="ARBA00022692"/>
    </source>
</evidence>
<name>A0AAV2AFJ7_9ARAC</name>
<feature type="non-terminal residue" evidence="7">
    <location>
        <position position="476"/>
    </location>
</feature>
<keyword evidence="4 5" id="KW-0472">Membrane</keyword>
<evidence type="ECO:0000313" key="7">
    <source>
        <dbReference type="EMBL" id="CAL1281884.1"/>
    </source>
</evidence>
<keyword evidence="3 5" id="KW-1133">Transmembrane helix</keyword>
<dbReference type="InterPro" id="IPR026082">
    <property type="entry name" value="ABCA"/>
</dbReference>
<protein>
    <recommendedName>
        <fullName evidence="6">ABC-2 type transporter transmembrane domain-containing protein</fullName>
    </recommendedName>
</protein>
<feature type="transmembrane region" description="Helical" evidence="5">
    <location>
        <begin position="447"/>
        <end position="465"/>
    </location>
</feature>
<evidence type="ECO:0000259" key="6">
    <source>
        <dbReference type="Pfam" id="PF12698"/>
    </source>
</evidence>